<organism evidence="2 3">
    <name type="scientific">Coccomyxa viridis</name>
    <dbReference type="NCBI Taxonomy" id="1274662"/>
    <lineage>
        <taxon>Eukaryota</taxon>
        <taxon>Viridiplantae</taxon>
        <taxon>Chlorophyta</taxon>
        <taxon>core chlorophytes</taxon>
        <taxon>Trebouxiophyceae</taxon>
        <taxon>Trebouxiophyceae incertae sedis</taxon>
        <taxon>Coccomyxaceae</taxon>
        <taxon>Coccomyxa</taxon>
    </lineage>
</organism>
<dbReference type="Proteomes" id="UP001497392">
    <property type="component" value="Unassembled WGS sequence"/>
</dbReference>
<evidence type="ECO:0000313" key="3">
    <source>
        <dbReference type="Proteomes" id="UP001497392"/>
    </source>
</evidence>
<feature type="compositionally biased region" description="Acidic residues" evidence="1">
    <location>
        <begin position="315"/>
        <end position="329"/>
    </location>
</feature>
<feature type="region of interest" description="Disordered" evidence="1">
    <location>
        <begin position="259"/>
        <end position="290"/>
    </location>
</feature>
<feature type="compositionally biased region" description="Low complexity" evidence="1">
    <location>
        <begin position="259"/>
        <end position="278"/>
    </location>
</feature>
<feature type="region of interest" description="Disordered" evidence="1">
    <location>
        <begin position="49"/>
        <end position="86"/>
    </location>
</feature>
<evidence type="ECO:0000256" key="1">
    <source>
        <dbReference type="SAM" id="MobiDB-lite"/>
    </source>
</evidence>
<accession>A0ABP1FF88</accession>
<keyword evidence="3" id="KW-1185">Reference proteome</keyword>
<reference evidence="2 3" key="1">
    <citation type="submission" date="2024-06" db="EMBL/GenBank/DDBJ databases">
        <authorList>
            <person name="Kraege A."/>
            <person name="Thomma B."/>
        </authorList>
    </citation>
    <scope>NUCLEOTIDE SEQUENCE [LARGE SCALE GENOMIC DNA]</scope>
</reference>
<protein>
    <submittedName>
        <fullName evidence="2">G232 protein</fullName>
    </submittedName>
</protein>
<evidence type="ECO:0000313" key="2">
    <source>
        <dbReference type="EMBL" id="CAL5218543.1"/>
    </source>
</evidence>
<dbReference type="EMBL" id="CAXHTA020000001">
    <property type="protein sequence ID" value="CAL5218543.1"/>
    <property type="molecule type" value="Genomic_DNA"/>
</dbReference>
<gene>
    <name evidence="2" type="primary">g232</name>
    <name evidence="2" type="ORF">VP750_LOCUS202</name>
</gene>
<feature type="compositionally biased region" description="Polar residues" evidence="1">
    <location>
        <begin position="279"/>
        <end position="289"/>
    </location>
</feature>
<sequence length="352" mass="37143">MRVYSTDLAGSAQGFSSFETCISLPVQGATALRLGSGVGRPHEGSRKFAVSNRRVGRTHARVQGVGATESSGNPDTTRPAKMEPAQKSGRLCLAQALLSRSMLTSLASSNPPLALVLQTIRLRVLLRQQMAAASLSPTQPGRPADAAQYRTSGWEAAVHAASQPLQPQAEGPQSAVMHRLGMLELLMSHSAMTAGAALHALGQPTGHADDASSQCCEERPRWGAKRSAESSCDDSGAPGGAKRARRNYAYIEVHISNSANAPKPAAHPAAPEQAGGQARNSEGSGTECSARTFGQPIQELAMLAHRLSSPAPDPQESDLETDSDLEDDASTMSLASRLHTPGRRWCQLRHHA</sequence>
<name>A0ABP1FF88_9CHLO</name>
<comment type="caution">
    <text evidence="2">The sequence shown here is derived from an EMBL/GenBank/DDBJ whole genome shotgun (WGS) entry which is preliminary data.</text>
</comment>
<proteinExistence type="predicted"/>
<feature type="region of interest" description="Disordered" evidence="1">
    <location>
        <begin position="203"/>
        <end position="241"/>
    </location>
</feature>
<feature type="region of interest" description="Disordered" evidence="1">
    <location>
        <begin position="308"/>
        <end position="336"/>
    </location>
</feature>